<dbReference type="OrthoDB" id="6891018at2"/>
<sequence length="107" mass="12048">MSQPPCIPWEQLSRDETFLAATREKYRLVTVLASISALYYFALPLGASWLRPLFTHYLVGDLNIGLLFAVSQYPVGAVLAYAYVRGLRRINPRIASVCAAHLEPRHD</sequence>
<feature type="transmembrane region" description="Helical" evidence="1">
    <location>
        <begin position="62"/>
        <end position="84"/>
    </location>
</feature>
<evidence type="ECO:0000256" key="1">
    <source>
        <dbReference type="SAM" id="Phobius"/>
    </source>
</evidence>
<name>A0A4Q9QVB5_9GAMM</name>
<accession>A0A4Q9QVB5</accession>
<keyword evidence="4" id="KW-1185">Reference proteome</keyword>
<proteinExistence type="predicted"/>
<feature type="transmembrane region" description="Helical" evidence="1">
    <location>
        <begin position="28"/>
        <end position="50"/>
    </location>
</feature>
<evidence type="ECO:0000313" key="5">
    <source>
        <dbReference type="Proteomes" id="UP000293172"/>
    </source>
</evidence>
<dbReference type="AlphaFoldDB" id="A0A4Q9QVB5"/>
<evidence type="ECO:0000313" key="4">
    <source>
        <dbReference type="Proteomes" id="UP000291334"/>
    </source>
</evidence>
<evidence type="ECO:0000313" key="3">
    <source>
        <dbReference type="EMBL" id="TBV00495.1"/>
    </source>
</evidence>
<dbReference type="EMBL" id="QJUL01000050">
    <property type="protein sequence ID" value="TBU86511.1"/>
    <property type="molecule type" value="Genomic_DNA"/>
</dbReference>
<reference evidence="4 5" key="1">
    <citation type="submission" date="2018-06" db="EMBL/GenBank/DDBJ databases">
        <title>Three novel Pseudomonas species isolated from symptomatic oak.</title>
        <authorList>
            <person name="Bueno-Gonzalez V."/>
            <person name="Brady C."/>
        </authorList>
    </citation>
    <scope>NUCLEOTIDE SEQUENCE [LARGE SCALE GENOMIC DNA]</scope>
    <source>
        <strain evidence="3 4">P26B</strain>
        <strain evidence="2 5">P6B</strain>
    </source>
</reference>
<keyword evidence="1" id="KW-0812">Transmembrane</keyword>
<keyword evidence="1" id="KW-0472">Membrane</keyword>
<dbReference type="Proteomes" id="UP000291334">
    <property type="component" value="Unassembled WGS sequence"/>
</dbReference>
<comment type="caution">
    <text evidence="2">The sequence shown here is derived from an EMBL/GenBank/DDBJ whole genome shotgun (WGS) entry which is preliminary data.</text>
</comment>
<dbReference type="Pfam" id="PF04341">
    <property type="entry name" value="DUF485"/>
    <property type="match status" value="1"/>
</dbReference>
<dbReference type="RefSeq" id="WP_131177669.1">
    <property type="nucleotide sequence ID" value="NZ_QJUL01000050.1"/>
</dbReference>
<evidence type="ECO:0000313" key="2">
    <source>
        <dbReference type="EMBL" id="TBU86511.1"/>
    </source>
</evidence>
<protein>
    <recommendedName>
        <fullName evidence="6">DUF485 domain-containing protein</fullName>
    </recommendedName>
</protein>
<keyword evidence="1" id="KW-1133">Transmembrane helix</keyword>
<evidence type="ECO:0008006" key="6">
    <source>
        <dbReference type="Google" id="ProtNLM"/>
    </source>
</evidence>
<dbReference type="EMBL" id="QJUM01000039">
    <property type="protein sequence ID" value="TBV00495.1"/>
    <property type="molecule type" value="Genomic_DNA"/>
</dbReference>
<organism evidence="2 5">
    <name type="scientific">Phytopseudomonas dryadis</name>
    <dbReference type="NCBI Taxonomy" id="2487520"/>
    <lineage>
        <taxon>Bacteria</taxon>
        <taxon>Pseudomonadati</taxon>
        <taxon>Pseudomonadota</taxon>
        <taxon>Gammaproteobacteria</taxon>
        <taxon>Pseudomonadales</taxon>
        <taxon>Pseudomonadaceae</taxon>
        <taxon>Phytopseudomonas</taxon>
    </lineage>
</organism>
<dbReference type="InterPro" id="IPR007436">
    <property type="entry name" value="DUF485"/>
</dbReference>
<dbReference type="Proteomes" id="UP000293172">
    <property type="component" value="Unassembled WGS sequence"/>
</dbReference>
<gene>
    <name evidence="3" type="ORF">DNK34_23390</name>
    <name evidence="2" type="ORF">DNK44_22930</name>
</gene>